<dbReference type="EMBL" id="CAXDID020000001">
    <property type="protein sequence ID" value="CAL5970460.1"/>
    <property type="molecule type" value="Genomic_DNA"/>
</dbReference>
<protein>
    <submittedName>
        <fullName evidence="2">Hypothetical_protein</fullName>
    </submittedName>
</protein>
<reference evidence="2 3" key="1">
    <citation type="submission" date="2024-07" db="EMBL/GenBank/DDBJ databases">
        <authorList>
            <person name="Akdeniz Z."/>
        </authorList>
    </citation>
    <scope>NUCLEOTIDE SEQUENCE [LARGE SCALE GENOMIC DNA]</scope>
</reference>
<keyword evidence="3" id="KW-1185">Reference proteome</keyword>
<organism evidence="2 3">
    <name type="scientific">Hexamita inflata</name>
    <dbReference type="NCBI Taxonomy" id="28002"/>
    <lineage>
        <taxon>Eukaryota</taxon>
        <taxon>Metamonada</taxon>
        <taxon>Diplomonadida</taxon>
        <taxon>Hexamitidae</taxon>
        <taxon>Hexamitinae</taxon>
        <taxon>Hexamita</taxon>
    </lineage>
</organism>
<evidence type="ECO:0000313" key="2">
    <source>
        <dbReference type="EMBL" id="CAL5970460.1"/>
    </source>
</evidence>
<dbReference type="Proteomes" id="UP001642409">
    <property type="component" value="Unassembled WGS sequence"/>
</dbReference>
<name>A0ABP1GIV0_9EUKA</name>
<keyword evidence="1" id="KW-0732">Signal</keyword>
<proteinExistence type="predicted"/>
<accession>A0ABP1GIV0</accession>
<gene>
    <name evidence="2" type="ORF">HINF_LOCUS400</name>
</gene>
<sequence>MCNSLRRQLMLVQHLTQLFLQISGLMNLLTAATSNTSKFGEVLAQSSIFEFDESAKSFLTVNQSLDYVIIFFVSSSRFVLFNFIQYTAILLQTIAKHHNLQCVPMLQTFVIHCDSLYLICESLLYRIAIIFEGVRHS</sequence>
<feature type="signal peptide" evidence="1">
    <location>
        <begin position="1"/>
        <end position="24"/>
    </location>
</feature>
<feature type="chain" id="PRO_5046301934" evidence="1">
    <location>
        <begin position="25"/>
        <end position="137"/>
    </location>
</feature>
<evidence type="ECO:0000313" key="3">
    <source>
        <dbReference type="Proteomes" id="UP001642409"/>
    </source>
</evidence>
<evidence type="ECO:0000256" key="1">
    <source>
        <dbReference type="SAM" id="SignalP"/>
    </source>
</evidence>
<comment type="caution">
    <text evidence="2">The sequence shown here is derived from an EMBL/GenBank/DDBJ whole genome shotgun (WGS) entry which is preliminary data.</text>
</comment>